<protein>
    <submittedName>
        <fullName evidence="1">Uncharacterized protein</fullName>
    </submittedName>
</protein>
<keyword evidence="2" id="KW-1185">Reference proteome</keyword>
<name>A0AAD4UV18_PRUDU</name>
<organism evidence="1 2">
    <name type="scientific">Prunus dulcis</name>
    <name type="common">Almond</name>
    <name type="synonym">Amygdalus dulcis</name>
    <dbReference type="NCBI Taxonomy" id="3755"/>
    <lineage>
        <taxon>Eukaryota</taxon>
        <taxon>Viridiplantae</taxon>
        <taxon>Streptophyta</taxon>
        <taxon>Embryophyta</taxon>
        <taxon>Tracheophyta</taxon>
        <taxon>Spermatophyta</taxon>
        <taxon>Magnoliopsida</taxon>
        <taxon>eudicotyledons</taxon>
        <taxon>Gunneridae</taxon>
        <taxon>Pentapetalae</taxon>
        <taxon>rosids</taxon>
        <taxon>fabids</taxon>
        <taxon>Rosales</taxon>
        <taxon>Rosaceae</taxon>
        <taxon>Amygdaloideae</taxon>
        <taxon>Amygdaleae</taxon>
        <taxon>Prunus</taxon>
    </lineage>
</organism>
<gene>
    <name evidence="1" type="ORF">L3X38_041594</name>
</gene>
<evidence type="ECO:0000313" key="1">
    <source>
        <dbReference type="EMBL" id="KAI5312421.1"/>
    </source>
</evidence>
<proteinExistence type="predicted"/>
<dbReference type="AlphaFoldDB" id="A0AAD4UV18"/>
<sequence length="94" mass="10807">MMLLHVSSQGKRGYQTEKVAQVEEDASGFESWCIEDSIIKGWLIKTMETYMVELFLGLPTTKDVWESAAHMYYDAFDESHIYQLRCRATCITGS</sequence>
<dbReference type="Proteomes" id="UP001054821">
    <property type="component" value="Chromosome 8"/>
</dbReference>
<comment type="caution">
    <text evidence="1">The sequence shown here is derived from an EMBL/GenBank/DDBJ whole genome shotgun (WGS) entry which is preliminary data.</text>
</comment>
<reference evidence="1 2" key="1">
    <citation type="journal article" date="2022" name="G3 (Bethesda)">
        <title>Whole-genome sequence and methylome profiling of the almond [Prunus dulcis (Mill.) D.A. Webb] cultivar 'Nonpareil'.</title>
        <authorList>
            <person name="D'Amico-Willman K.M."/>
            <person name="Ouma W.Z."/>
            <person name="Meulia T."/>
            <person name="Sideli G.M."/>
            <person name="Gradziel T.M."/>
            <person name="Fresnedo-Ramirez J."/>
        </authorList>
    </citation>
    <scope>NUCLEOTIDE SEQUENCE [LARGE SCALE GENOMIC DNA]</scope>
    <source>
        <strain evidence="1">Clone GOH B32 T37-40</strain>
    </source>
</reference>
<evidence type="ECO:0000313" key="2">
    <source>
        <dbReference type="Proteomes" id="UP001054821"/>
    </source>
</evidence>
<dbReference type="EMBL" id="JAJFAZ020000008">
    <property type="protein sequence ID" value="KAI5312421.1"/>
    <property type="molecule type" value="Genomic_DNA"/>
</dbReference>
<accession>A0AAD4UV18</accession>